<evidence type="ECO:0000313" key="2">
    <source>
        <dbReference type="Proteomes" id="UP001629235"/>
    </source>
</evidence>
<dbReference type="Proteomes" id="UP001629235">
    <property type="component" value="Unassembled WGS sequence"/>
</dbReference>
<gene>
    <name evidence="1" type="ORF">PQR01_23095</name>
</gene>
<keyword evidence="2" id="KW-1185">Reference proteome</keyword>
<sequence>MITASSAQVRRPLYRTSLQRWQPRQTLLAPLLDALGPELVSAGRLNERATGAVTQRAEPDAKGES</sequence>
<dbReference type="EMBL" id="JAQQDW010000052">
    <property type="protein sequence ID" value="MFM0106298.1"/>
    <property type="molecule type" value="Genomic_DNA"/>
</dbReference>
<reference evidence="1 2" key="1">
    <citation type="journal article" date="2024" name="Chem. Sci.">
        <title>Discovery of megapolipeptins by genome mining of a Burkholderiales bacteria collection.</title>
        <authorList>
            <person name="Paulo B.S."/>
            <person name="Recchia M.J.J."/>
            <person name="Lee S."/>
            <person name="Fergusson C.H."/>
            <person name="Romanowski S.B."/>
            <person name="Hernandez A."/>
            <person name="Krull N."/>
            <person name="Liu D.Y."/>
            <person name="Cavanagh H."/>
            <person name="Bos A."/>
            <person name="Gray C.A."/>
            <person name="Murphy B.T."/>
            <person name="Linington R.G."/>
            <person name="Eustaquio A.S."/>
        </authorList>
    </citation>
    <scope>NUCLEOTIDE SEQUENCE [LARGE SCALE GENOMIC DNA]</scope>
    <source>
        <strain evidence="1 2">RL18-126-BIB-B</strain>
    </source>
</reference>
<accession>A0ACC7NH19</accession>
<name>A0ACC7NH19_9BURK</name>
<comment type="caution">
    <text evidence="1">The sequence shown here is derived from an EMBL/GenBank/DDBJ whole genome shotgun (WGS) entry which is preliminary data.</text>
</comment>
<organism evidence="1 2">
    <name type="scientific">Paraburkholderia rhynchosiae</name>
    <dbReference type="NCBI Taxonomy" id="487049"/>
    <lineage>
        <taxon>Bacteria</taxon>
        <taxon>Pseudomonadati</taxon>
        <taxon>Pseudomonadota</taxon>
        <taxon>Betaproteobacteria</taxon>
        <taxon>Burkholderiales</taxon>
        <taxon>Burkholderiaceae</taxon>
        <taxon>Paraburkholderia</taxon>
    </lineage>
</organism>
<proteinExistence type="predicted"/>
<evidence type="ECO:0000313" key="1">
    <source>
        <dbReference type="EMBL" id="MFM0106298.1"/>
    </source>
</evidence>
<protein>
    <submittedName>
        <fullName evidence="1">Uncharacterized protein</fullName>
    </submittedName>
</protein>